<reference evidence="1 2" key="2">
    <citation type="submission" date="2018-11" db="EMBL/GenBank/DDBJ databases">
        <authorList>
            <consortium name="Pathogen Informatics"/>
        </authorList>
    </citation>
    <scope>NUCLEOTIDE SEQUENCE [LARGE SCALE GENOMIC DNA]</scope>
</reference>
<dbReference type="WBParaSite" id="GPUH_0001840601-mRNA-1">
    <property type="protein sequence ID" value="GPUH_0001840601-mRNA-1"/>
    <property type="gene ID" value="GPUH_0001840601"/>
</dbReference>
<gene>
    <name evidence="1" type="ORF">GPUH_LOCUS18383</name>
</gene>
<dbReference type="EMBL" id="UYRT01086658">
    <property type="protein sequence ID" value="VDN31624.1"/>
    <property type="molecule type" value="Genomic_DNA"/>
</dbReference>
<sequence>MCESKLNISDEFLEAVLSPLRILHNMENSSQTGLDLQPVDVWRCLNSLIQLRDYVNSNKLKLSDLENILTRDAWDKDVASVILSYASSEQSHQLALFANPSKYPPFRSLRCRMQITVSYSSLFC</sequence>
<evidence type="ECO:0000313" key="2">
    <source>
        <dbReference type="Proteomes" id="UP000271098"/>
    </source>
</evidence>
<proteinExistence type="predicted"/>
<dbReference type="OrthoDB" id="5838952at2759"/>
<reference evidence="3" key="1">
    <citation type="submission" date="2016-06" db="UniProtKB">
        <authorList>
            <consortium name="WormBaseParasite"/>
        </authorList>
    </citation>
    <scope>IDENTIFICATION</scope>
</reference>
<name>A0A183EBP0_9BILA</name>
<protein>
    <submittedName>
        <fullName evidence="3">COMM domain-containing protein</fullName>
    </submittedName>
</protein>
<accession>A0A183EBP0</accession>
<dbReference type="Proteomes" id="UP000271098">
    <property type="component" value="Unassembled WGS sequence"/>
</dbReference>
<dbReference type="AlphaFoldDB" id="A0A183EBP0"/>
<evidence type="ECO:0000313" key="3">
    <source>
        <dbReference type="WBParaSite" id="GPUH_0001840601-mRNA-1"/>
    </source>
</evidence>
<keyword evidence="2" id="KW-1185">Reference proteome</keyword>
<organism evidence="3">
    <name type="scientific">Gongylonema pulchrum</name>
    <dbReference type="NCBI Taxonomy" id="637853"/>
    <lineage>
        <taxon>Eukaryota</taxon>
        <taxon>Metazoa</taxon>
        <taxon>Ecdysozoa</taxon>
        <taxon>Nematoda</taxon>
        <taxon>Chromadorea</taxon>
        <taxon>Rhabditida</taxon>
        <taxon>Spirurina</taxon>
        <taxon>Spiruromorpha</taxon>
        <taxon>Spiruroidea</taxon>
        <taxon>Gongylonematidae</taxon>
        <taxon>Gongylonema</taxon>
    </lineage>
</organism>
<evidence type="ECO:0000313" key="1">
    <source>
        <dbReference type="EMBL" id="VDN31624.1"/>
    </source>
</evidence>